<dbReference type="Proteomes" id="UP001139103">
    <property type="component" value="Unassembled WGS sequence"/>
</dbReference>
<dbReference type="GO" id="GO:0016787">
    <property type="term" value="F:hydrolase activity"/>
    <property type="evidence" value="ECO:0007669"/>
    <property type="project" value="InterPro"/>
</dbReference>
<dbReference type="SUPFAM" id="SSF56112">
    <property type="entry name" value="Protein kinase-like (PK-like)"/>
    <property type="match status" value="1"/>
</dbReference>
<dbReference type="InterPro" id="IPR017441">
    <property type="entry name" value="Protein_kinase_ATP_BS"/>
</dbReference>
<dbReference type="PANTHER" id="PTHR43289:SF6">
    <property type="entry name" value="SERINE_THREONINE-PROTEIN KINASE NEKL-3"/>
    <property type="match status" value="1"/>
</dbReference>
<dbReference type="SMART" id="SM00220">
    <property type="entry name" value="S_TKc"/>
    <property type="match status" value="1"/>
</dbReference>
<evidence type="ECO:0000256" key="2">
    <source>
        <dbReference type="ARBA" id="ARBA00022527"/>
    </source>
</evidence>
<evidence type="ECO:0000313" key="10">
    <source>
        <dbReference type="EMBL" id="MCC9627081.1"/>
    </source>
</evidence>
<comment type="caution">
    <text evidence="10">The sequence shown here is derived from an EMBL/GenBank/DDBJ whole genome shotgun (WGS) entry which is preliminary data.</text>
</comment>
<sequence>MTVDNRVLDLLEKWEETVADGAPVDFTVLAAGDAALADQLRRYAGSLEKLARLRQNDRVECKLNVPTPQELRSSLLLPEGLEMGTLQTHLSKADVVDADELQKLLNDAPPKNVYQFCNRLLEANLLTRFQLRAIARGQTRGLRLGRYVVQDRIGAGGMGQVFKAWHSKMDREVALKVIHSRAKNQDKALARFYQEVQASAQLRHPNIVTAFDADEADGVHFLVMEYVPGEDLNKIVGKRGPLPVTLAVDYFIQAARGLEYAHSVGVLHRDIKPANLLVSETGMLKILDMGIARLTSDDGERTGLTQEGSVMGTVDFMSPEQAVNSKGVKPQADLYSLGCAFFYMLTGRPPFEGQELMVKLLAHREKTPPSLSQLRSDVPPQLDAIYQKCLAKTPEERYASATELIAELEKVRPLLRDDGKVALQIPAAEAILDTSPTSFFETQQQIVSPPLAAPGLQVAPATPGRRRRSAAGSGNGMYYGGAIGGALLLALLGYFGLSAIFSISTPNGNLVISMTGDDFVAHLRDQEIQLVNTKTNETVTIPLESEKQTKPLAPGPYKFAIETSGGIKTSVSELTIHSGESSTVEVYWESPSAVKVASGATGGASSPATPTTIAPWVTIFNGRDLQGWTVEGPQKWSVANGVLVGPGAGWNDAGYIRYNTTFAAYELEFDYLLAENSNSGVFLNADPDEPLIGLSFLEVQLQDDDAPMNAQFKQIQQTGSLFGVAAAEQLDSTKSHRWHKMHIRYEPPLVEVAIDGTQVLSHRLAKAREPGYVAFQRYQGQIDLKNIRLRDLSTPNGLNPPTETGGAVPAAATTASGTATPPPASPPPSSPSATSPVAPADWVSILNGKDMRGWSIQGPLKWIVENGAIVGLGTGPREAGYIMYDTKYDDFELEFEYQLYENTNSGVFLNCRPGEPLIGSTFLEVQLQHDYSPKYDKEPPIRRTGSLFNVASALQLPASNSPGWHKMLIRYEKPLVKVTIDEREVLNYRLTSPVEPGYIGFQRNYERIDLRNIRVRELKPQPPAASNVPWTPIFRDGATGSAVRYRISDRNKPFFKTVDGLLVSDSGGDRLMLTQTPVKDFRLRCEYRITTSDVGGGIWFRSAFPTKDPPVAYEVPLTRLDINTPRHVVYKSGRTQKFPTFGSLPSVSENEWHTLEVTGIGNKFTVNFDGKFAYDFEDARRDAGLLGIAAGRAGLEVRTLEFQDLDK</sequence>
<evidence type="ECO:0000256" key="6">
    <source>
        <dbReference type="ARBA" id="ARBA00022840"/>
    </source>
</evidence>
<keyword evidence="5" id="KW-0418">Kinase</keyword>
<dbReference type="InterPro" id="IPR008271">
    <property type="entry name" value="Ser/Thr_kinase_AS"/>
</dbReference>
<dbReference type="InterPro" id="IPR000719">
    <property type="entry name" value="Prot_kinase_dom"/>
</dbReference>
<organism evidence="10 11">
    <name type="scientific">Blastopirellula sediminis</name>
    <dbReference type="NCBI Taxonomy" id="2894196"/>
    <lineage>
        <taxon>Bacteria</taxon>
        <taxon>Pseudomonadati</taxon>
        <taxon>Planctomycetota</taxon>
        <taxon>Planctomycetia</taxon>
        <taxon>Pirellulales</taxon>
        <taxon>Pirellulaceae</taxon>
        <taxon>Blastopirellula</taxon>
    </lineage>
</organism>
<keyword evidence="11" id="KW-1185">Reference proteome</keyword>
<evidence type="ECO:0000256" key="4">
    <source>
        <dbReference type="ARBA" id="ARBA00022741"/>
    </source>
</evidence>
<evidence type="ECO:0000256" key="1">
    <source>
        <dbReference type="ARBA" id="ARBA00012513"/>
    </source>
</evidence>
<reference evidence="10" key="1">
    <citation type="submission" date="2021-11" db="EMBL/GenBank/DDBJ databases">
        <title>Genome sequence.</title>
        <authorList>
            <person name="Sun Q."/>
        </authorList>
    </citation>
    <scope>NUCLEOTIDE SEQUENCE</scope>
    <source>
        <strain evidence="10">JC732</strain>
    </source>
</reference>
<evidence type="ECO:0000313" key="11">
    <source>
        <dbReference type="Proteomes" id="UP001139103"/>
    </source>
</evidence>
<dbReference type="FunFam" id="1.10.510.10:FF:000021">
    <property type="entry name" value="Serine/threonine protein kinase"/>
    <property type="match status" value="1"/>
</dbReference>
<evidence type="ECO:0000256" key="7">
    <source>
        <dbReference type="PROSITE-ProRule" id="PRU10141"/>
    </source>
</evidence>
<dbReference type="PROSITE" id="PS50011">
    <property type="entry name" value="PROTEIN_KINASE_DOM"/>
    <property type="match status" value="1"/>
</dbReference>
<dbReference type="Pfam" id="PF06439">
    <property type="entry name" value="3keto-disac_hyd"/>
    <property type="match status" value="3"/>
</dbReference>
<feature type="domain" description="Protein kinase" evidence="9">
    <location>
        <begin position="147"/>
        <end position="415"/>
    </location>
</feature>
<keyword evidence="6 7" id="KW-0067">ATP-binding</keyword>
<accession>A0A9X1MHW7</accession>
<keyword evidence="2" id="KW-0723">Serine/threonine-protein kinase</keyword>
<dbReference type="Gene3D" id="1.10.510.10">
    <property type="entry name" value="Transferase(Phosphotransferase) domain 1"/>
    <property type="match status" value="1"/>
</dbReference>
<dbReference type="PROSITE" id="PS00108">
    <property type="entry name" value="PROTEIN_KINASE_ST"/>
    <property type="match status" value="1"/>
</dbReference>
<evidence type="ECO:0000256" key="3">
    <source>
        <dbReference type="ARBA" id="ARBA00022679"/>
    </source>
</evidence>
<dbReference type="PANTHER" id="PTHR43289">
    <property type="entry name" value="MITOGEN-ACTIVATED PROTEIN KINASE KINASE KINASE 20-RELATED"/>
    <property type="match status" value="1"/>
</dbReference>
<dbReference type="RefSeq" id="WP_230214870.1">
    <property type="nucleotide sequence ID" value="NZ_JAJKFT010000002.1"/>
</dbReference>
<evidence type="ECO:0000256" key="5">
    <source>
        <dbReference type="ARBA" id="ARBA00022777"/>
    </source>
</evidence>
<dbReference type="InterPro" id="IPR011009">
    <property type="entry name" value="Kinase-like_dom_sf"/>
</dbReference>
<feature type="compositionally biased region" description="Pro residues" evidence="8">
    <location>
        <begin position="820"/>
        <end position="830"/>
    </location>
</feature>
<dbReference type="EMBL" id="JAJKFT010000002">
    <property type="protein sequence ID" value="MCC9627081.1"/>
    <property type="molecule type" value="Genomic_DNA"/>
</dbReference>
<dbReference type="EC" id="2.7.11.1" evidence="1"/>
<dbReference type="Pfam" id="PF00069">
    <property type="entry name" value="Pkinase"/>
    <property type="match status" value="1"/>
</dbReference>
<keyword evidence="4 7" id="KW-0547">Nucleotide-binding</keyword>
<keyword evidence="3" id="KW-0808">Transferase</keyword>
<evidence type="ECO:0000256" key="8">
    <source>
        <dbReference type="SAM" id="MobiDB-lite"/>
    </source>
</evidence>
<dbReference type="Gene3D" id="3.30.200.20">
    <property type="entry name" value="Phosphorylase Kinase, domain 1"/>
    <property type="match status" value="1"/>
</dbReference>
<dbReference type="Gene3D" id="2.60.120.560">
    <property type="entry name" value="Exo-inulinase, domain 1"/>
    <property type="match status" value="3"/>
</dbReference>
<name>A0A9X1MHW7_9BACT</name>
<dbReference type="PROSITE" id="PS00107">
    <property type="entry name" value="PROTEIN_KINASE_ATP"/>
    <property type="match status" value="1"/>
</dbReference>
<evidence type="ECO:0000259" key="9">
    <source>
        <dbReference type="PROSITE" id="PS50011"/>
    </source>
</evidence>
<dbReference type="AlphaFoldDB" id="A0A9X1MHW7"/>
<feature type="region of interest" description="Disordered" evidence="8">
    <location>
        <begin position="793"/>
        <end position="836"/>
    </location>
</feature>
<dbReference type="InterPro" id="IPR010496">
    <property type="entry name" value="AL/BT2_dom"/>
</dbReference>
<feature type="compositionally biased region" description="Low complexity" evidence="8">
    <location>
        <begin position="800"/>
        <end position="819"/>
    </location>
</feature>
<dbReference type="GO" id="GO:0004674">
    <property type="term" value="F:protein serine/threonine kinase activity"/>
    <property type="evidence" value="ECO:0007669"/>
    <property type="project" value="UniProtKB-KW"/>
</dbReference>
<proteinExistence type="predicted"/>
<feature type="binding site" evidence="7">
    <location>
        <position position="176"/>
    </location>
    <ligand>
        <name>ATP</name>
        <dbReference type="ChEBI" id="CHEBI:30616"/>
    </ligand>
</feature>
<gene>
    <name evidence="10" type="ORF">LOC68_01555</name>
</gene>
<dbReference type="CDD" id="cd14014">
    <property type="entry name" value="STKc_PknB_like"/>
    <property type="match status" value="1"/>
</dbReference>
<dbReference type="GO" id="GO:0005524">
    <property type="term" value="F:ATP binding"/>
    <property type="evidence" value="ECO:0007669"/>
    <property type="project" value="UniProtKB-UniRule"/>
</dbReference>
<protein>
    <recommendedName>
        <fullName evidence="1">non-specific serine/threonine protein kinase</fullName>
        <ecNumber evidence="1">2.7.11.1</ecNumber>
    </recommendedName>
</protein>